<accession>A0A0A8YJS8</accession>
<reference evidence="1" key="2">
    <citation type="journal article" date="2015" name="Data Brief">
        <title>Shoot transcriptome of the giant reed, Arundo donax.</title>
        <authorList>
            <person name="Barrero R.A."/>
            <person name="Guerrero F.D."/>
            <person name="Moolhuijzen P."/>
            <person name="Goolsby J.A."/>
            <person name="Tidwell J."/>
            <person name="Bellgard S.E."/>
            <person name="Bellgard M.I."/>
        </authorList>
    </citation>
    <scope>NUCLEOTIDE SEQUENCE</scope>
    <source>
        <tissue evidence="1">Shoot tissue taken approximately 20 cm above the soil surface</tissue>
    </source>
</reference>
<dbReference type="AlphaFoldDB" id="A0A0A8YJS8"/>
<dbReference type="EMBL" id="GBRH01272082">
    <property type="protein sequence ID" value="JAD25813.1"/>
    <property type="molecule type" value="Transcribed_RNA"/>
</dbReference>
<name>A0A0A8YJS8_ARUDO</name>
<protein>
    <submittedName>
        <fullName evidence="1">Uncharacterized protein</fullName>
    </submittedName>
</protein>
<proteinExistence type="predicted"/>
<reference evidence="1" key="1">
    <citation type="submission" date="2014-09" db="EMBL/GenBank/DDBJ databases">
        <authorList>
            <person name="Magalhaes I.L.F."/>
            <person name="Oliveira U."/>
            <person name="Santos F.R."/>
            <person name="Vidigal T.H.D.A."/>
            <person name="Brescovit A.D."/>
            <person name="Santos A.J."/>
        </authorList>
    </citation>
    <scope>NUCLEOTIDE SEQUENCE</scope>
    <source>
        <tissue evidence="1">Shoot tissue taken approximately 20 cm above the soil surface</tissue>
    </source>
</reference>
<sequence>MSTTRHVMVSGKIPITMVIGTSWSEDNQFSTPPPGPKAPFLPGECECVTNHSSSGHVS</sequence>
<evidence type="ECO:0000313" key="1">
    <source>
        <dbReference type="EMBL" id="JAD25813.1"/>
    </source>
</evidence>
<organism evidence="1">
    <name type="scientific">Arundo donax</name>
    <name type="common">Giant reed</name>
    <name type="synonym">Donax arundinaceus</name>
    <dbReference type="NCBI Taxonomy" id="35708"/>
    <lineage>
        <taxon>Eukaryota</taxon>
        <taxon>Viridiplantae</taxon>
        <taxon>Streptophyta</taxon>
        <taxon>Embryophyta</taxon>
        <taxon>Tracheophyta</taxon>
        <taxon>Spermatophyta</taxon>
        <taxon>Magnoliopsida</taxon>
        <taxon>Liliopsida</taxon>
        <taxon>Poales</taxon>
        <taxon>Poaceae</taxon>
        <taxon>PACMAD clade</taxon>
        <taxon>Arundinoideae</taxon>
        <taxon>Arundineae</taxon>
        <taxon>Arundo</taxon>
    </lineage>
</organism>